<evidence type="ECO:0000313" key="1">
    <source>
        <dbReference type="EMBL" id="TFK06789.1"/>
    </source>
</evidence>
<accession>A0A4D9E8K2</accession>
<gene>
    <name evidence="1" type="ORF">DR999_PMT10462</name>
</gene>
<reference evidence="1 2" key="2">
    <citation type="submission" date="2019-04" db="EMBL/GenBank/DDBJ databases">
        <title>The genome sequence of big-headed turtle.</title>
        <authorList>
            <person name="Gong S."/>
        </authorList>
    </citation>
    <scope>NUCLEOTIDE SEQUENCE [LARGE SCALE GENOMIC DNA]</scope>
    <source>
        <strain evidence="1">DO16091913</strain>
        <tissue evidence="1">Muscle</tissue>
    </source>
</reference>
<comment type="caution">
    <text evidence="1">The sequence shown here is derived from an EMBL/GenBank/DDBJ whole genome shotgun (WGS) entry which is preliminary data.</text>
</comment>
<proteinExistence type="predicted"/>
<dbReference type="Proteomes" id="UP000297703">
    <property type="component" value="Unassembled WGS sequence"/>
</dbReference>
<keyword evidence="2" id="KW-1185">Reference proteome</keyword>
<organism evidence="1 2">
    <name type="scientific">Platysternon megacephalum</name>
    <name type="common">big-headed turtle</name>
    <dbReference type="NCBI Taxonomy" id="55544"/>
    <lineage>
        <taxon>Eukaryota</taxon>
        <taxon>Metazoa</taxon>
        <taxon>Chordata</taxon>
        <taxon>Craniata</taxon>
        <taxon>Vertebrata</taxon>
        <taxon>Euteleostomi</taxon>
        <taxon>Archelosauria</taxon>
        <taxon>Testudinata</taxon>
        <taxon>Testudines</taxon>
        <taxon>Cryptodira</taxon>
        <taxon>Durocryptodira</taxon>
        <taxon>Testudinoidea</taxon>
        <taxon>Platysternidae</taxon>
        <taxon>Platysternon</taxon>
    </lineage>
</organism>
<dbReference type="EMBL" id="QXTE01000094">
    <property type="protein sequence ID" value="TFK06789.1"/>
    <property type="molecule type" value="Genomic_DNA"/>
</dbReference>
<name>A0A4D9E8K2_9SAUR</name>
<dbReference type="AlphaFoldDB" id="A0A4D9E8K2"/>
<evidence type="ECO:0000313" key="2">
    <source>
        <dbReference type="Proteomes" id="UP000297703"/>
    </source>
</evidence>
<reference evidence="1 2" key="1">
    <citation type="submission" date="2019-04" db="EMBL/GenBank/DDBJ databases">
        <title>Draft genome of the big-headed turtle Platysternon megacephalum.</title>
        <authorList>
            <person name="Gong S."/>
        </authorList>
    </citation>
    <scope>NUCLEOTIDE SEQUENCE [LARGE SCALE GENOMIC DNA]</scope>
    <source>
        <strain evidence="1">DO16091913</strain>
        <tissue evidence="1">Muscle</tissue>
    </source>
</reference>
<sequence length="101" mass="11266">MEAHLFAFSCPRQLSSIPPWNVHIFPFGATMAGVKNGSSVCVYIHVVNLMRYSLLQFLENTISSIKGRLLSQEKEHINISSKMHVIYICLPIGIVSLDGYG</sequence>
<protein>
    <submittedName>
        <fullName evidence="1">Neuronal pentraxin-1</fullName>
    </submittedName>
</protein>